<proteinExistence type="inferred from homology"/>
<accession>A0AAV3RXG1</accession>
<keyword evidence="5 10" id="KW-0479">Metal-binding</keyword>
<dbReference type="InterPro" id="IPR045032">
    <property type="entry name" value="PEL"/>
</dbReference>
<dbReference type="GO" id="GO:0030570">
    <property type="term" value="F:pectate lyase activity"/>
    <property type="evidence" value="ECO:0007669"/>
    <property type="project" value="UniProtKB-EC"/>
</dbReference>
<evidence type="ECO:0000256" key="2">
    <source>
        <dbReference type="ARBA" id="ARBA00005220"/>
    </source>
</evidence>
<gene>
    <name evidence="12" type="ORF">LIER_33372</name>
</gene>
<evidence type="ECO:0000313" key="12">
    <source>
        <dbReference type="EMBL" id="GAA0186084.1"/>
    </source>
</evidence>
<dbReference type="PANTHER" id="PTHR31683:SF181">
    <property type="entry name" value="PECTATE LYASE 6-RELATED"/>
    <property type="match status" value="1"/>
</dbReference>
<dbReference type="Gene3D" id="2.160.20.10">
    <property type="entry name" value="Single-stranded right-handed beta-helix, Pectin lyase-like"/>
    <property type="match status" value="1"/>
</dbReference>
<reference evidence="12 13" key="1">
    <citation type="submission" date="2024-01" db="EMBL/GenBank/DDBJ databases">
        <title>The complete chloroplast genome sequence of Lithospermum erythrorhizon: insights into the phylogenetic relationship among Boraginaceae species and the maternal lineages of purple gromwells.</title>
        <authorList>
            <person name="Okada T."/>
            <person name="Watanabe K."/>
        </authorList>
    </citation>
    <scope>NUCLEOTIDE SEQUENCE [LARGE SCALE GENOMIC DNA]</scope>
</reference>
<dbReference type="EMBL" id="BAABME010013357">
    <property type="protein sequence ID" value="GAA0186084.1"/>
    <property type="molecule type" value="Genomic_DNA"/>
</dbReference>
<evidence type="ECO:0000256" key="5">
    <source>
        <dbReference type="ARBA" id="ARBA00022723"/>
    </source>
</evidence>
<dbReference type="Proteomes" id="UP001454036">
    <property type="component" value="Unassembled WGS sequence"/>
</dbReference>
<dbReference type="GO" id="GO:0046872">
    <property type="term" value="F:metal ion binding"/>
    <property type="evidence" value="ECO:0007669"/>
    <property type="project" value="UniProtKB-KW"/>
</dbReference>
<protein>
    <recommendedName>
        <fullName evidence="4 10">Pectate lyase</fullName>
        <ecNumber evidence="4 10">4.2.2.2</ecNumber>
    </recommendedName>
</protein>
<name>A0AAV3RXG1_LITER</name>
<dbReference type="InterPro" id="IPR007524">
    <property type="entry name" value="Pec_lyase_N"/>
</dbReference>
<evidence type="ECO:0000256" key="3">
    <source>
        <dbReference type="ARBA" id="ARBA00010980"/>
    </source>
</evidence>
<comment type="caution">
    <text evidence="12">The sequence shown here is derived from an EMBL/GenBank/DDBJ whole genome shotgun (WGS) entry which is preliminary data.</text>
</comment>
<dbReference type="InterPro" id="IPR012334">
    <property type="entry name" value="Pectin_lyas_fold"/>
</dbReference>
<comment type="cofactor">
    <cofactor evidence="10">
        <name>Ca(2+)</name>
        <dbReference type="ChEBI" id="CHEBI:29108"/>
    </cofactor>
    <text evidence="10">Binds 1 Ca(2+) ion. Required for its activity.</text>
</comment>
<keyword evidence="8" id="KW-0325">Glycoprotein</keyword>
<comment type="similarity">
    <text evidence="3 10">Belongs to the polysaccharide lyase 1 family.</text>
</comment>
<organism evidence="12 13">
    <name type="scientific">Lithospermum erythrorhizon</name>
    <name type="common">Purple gromwell</name>
    <name type="synonym">Lithospermum officinale var. erythrorhizon</name>
    <dbReference type="NCBI Taxonomy" id="34254"/>
    <lineage>
        <taxon>Eukaryota</taxon>
        <taxon>Viridiplantae</taxon>
        <taxon>Streptophyta</taxon>
        <taxon>Embryophyta</taxon>
        <taxon>Tracheophyta</taxon>
        <taxon>Spermatophyta</taxon>
        <taxon>Magnoliopsida</taxon>
        <taxon>eudicotyledons</taxon>
        <taxon>Gunneridae</taxon>
        <taxon>Pentapetalae</taxon>
        <taxon>asterids</taxon>
        <taxon>lamiids</taxon>
        <taxon>Boraginales</taxon>
        <taxon>Boraginaceae</taxon>
        <taxon>Boraginoideae</taxon>
        <taxon>Lithospermeae</taxon>
        <taxon>Lithospermum</taxon>
    </lineage>
</organism>
<evidence type="ECO:0000256" key="10">
    <source>
        <dbReference type="RuleBase" id="RU361123"/>
    </source>
</evidence>
<feature type="domain" description="Pectate lyase" evidence="11">
    <location>
        <begin position="165"/>
        <end position="362"/>
    </location>
</feature>
<evidence type="ECO:0000259" key="11">
    <source>
        <dbReference type="SMART" id="SM00656"/>
    </source>
</evidence>
<evidence type="ECO:0000256" key="7">
    <source>
        <dbReference type="ARBA" id="ARBA00022837"/>
    </source>
</evidence>
<evidence type="ECO:0000256" key="9">
    <source>
        <dbReference type="ARBA" id="ARBA00023239"/>
    </source>
</evidence>
<keyword evidence="7 10" id="KW-0106">Calcium</keyword>
<dbReference type="EC" id="4.2.2.2" evidence="4 10"/>
<comment type="catalytic activity">
    <reaction evidence="1 10">
        <text>Eliminative cleavage of (1-&gt;4)-alpha-D-galacturonan to give oligosaccharides with 4-deoxy-alpha-D-galact-4-enuronosyl groups at their non-reducing ends.</text>
        <dbReference type="EC" id="4.2.2.2"/>
    </reaction>
</comment>
<keyword evidence="6 10" id="KW-0732">Signal</keyword>
<comment type="pathway">
    <text evidence="2 10">Glycan metabolism; pectin degradation; 2-dehydro-3-deoxy-D-gluconate from pectin: step 2/5.</text>
</comment>
<sequence>MANSKLFLVILITFGVIVPSLVAHIAEFDGYWRRRAEESLENTHNLYHPEPEKVTAEVNKAVVQSLKEVSSNTTARRLLGSIRKNRPCEATNPIDKCWRCDPKWADNRKRLADCGIGFGKNATGGKHGEFYVVTDDSDDTMNPKIGTLRHAVTQKRPLWIIFQRDMVIRLVQELIMESDKTIDARGTRVYITGGAGLTLQFIRNVIIHGLRINNIGVGSGGLIRDSEEHFGLRTQSDGDGISIFGSQNIWIDHVSMKKCFDGIIDVIEGSTAITISNGHFTDHNEVMLFGAHDNSTIDEKMQITLAFNHFGKRLVQRMPRCRFGYVHIVNNDYTHWNMYAIGGSSHPTIISQGNRFVASNDAFTKEVTKREAVESVWKNWDWVSEDNLFVNGAYFVPSGDQDWSRKHPQISDGVKSGKGIEASILTKYSGALRCIVGKPC</sequence>
<dbReference type="PRINTS" id="PR00807">
    <property type="entry name" value="AMBALLERGEN"/>
</dbReference>
<keyword evidence="13" id="KW-1185">Reference proteome</keyword>
<dbReference type="InterPro" id="IPR002022">
    <property type="entry name" value="Pec_lyase"/>
</dbReference>
<dbReference type="Pfam" id="PF00544">
    <property type="entry name" value="Pectate_lyase_4"/>
    <property type="match status" value="1"/>
</dbReference>
<feature type="chain" id="PRO_5043094524" description="Pectate lyase" evidence="10">
    <location>
        <begin position="24"/>
        <end position="440"/>
    </location>
</feature>
<dbReference type="SMART" id="SM00656">
    <property type="entry name" value="Amb_all"/>
    <property type="match status" value="1"/>
</dbReference>
<evidence type="ECO:0000256" key="6">
    <source>
        <dbReference type="ARBA" id="ARBA00022729"/>
    </source>
</evidence>
<dbReference type="InterPro" id="IPR018082">
    <property type="entry name" value="AmbAllergen"/>
</dbReference>
<dbReference type="SUPFAM" id="SSF51126">
    <property type="entry name" value="Pectin lyase-like"/>
    <property type="match status" value="1"/>
</dbReference>
<dbReference type="InterPro" id="IPR011050">
    <property type="entry name" value="Pectin_lyase_fold/virulence"/>
</dbReference>
<evidence type="ECO:0000256" key="8">
    <source>
        <dbReference type="ARBA" id="ARBA00023180"/>
    </source>
</evidence>
<evidence type="ECO:0000313" key="13">
    <source>
        <dbReference type="Proteomes" id="UP001454036"/>
    </source>
</evidence>
<feature type="signal peptide" evidence="10">
    <location>
        <begin position="1"/>
        <end position="23"/>
    </location>
</feature>
<dbReference type="AlphaFoldDB" id="A0AAV3RXG1"/>
<evidence type="ECO:0000256" key="4">
    <source>
        <dbReference type="ARBA" id="ARBA00012272"/>
    </source>
</evidence>
<keyword evidence="9 10" id="KW-0456">Lyase</keyword>
<dbReference type="Pfam" id="PF04431">
    <property type="entry name" value="Pec_lyase_N"/>
    <property type="match status" value="1"/>
</dbReference>
<evidence type="ECO:0000256" key="1">
    <source>
        <dbReference type="ARBA" id="ARBA00000695"/>
    </source>
</evidence>
<dbReference type="PANTHER" id="PTHR31683">
    <property type="entry name" value="PECTATE LYASE 18-RELATED"/>
    <property type="match status" value="1"/>
</dbReference>